<name>A0A1M5V7C6_9CLOT</name>
<protein>
    <recommendedName>
        <fullName evidence="2">NAD/GMP synthase domain-containing protein</fullName>
    </recommendedName>
</protein>
<dbReference type="Pfam" id="PF02540">
    <property type="entry name" value="NAD_synthase"/>
    <property type="match status" value="1"/>
</dbReference>
<dbReference type="PANTHER" id="PTHR43169">
    <property type="entry name" value="EXSB FAMILY PROTEIN"/>
    <property type="match status" value="1"/>
</dbReference>
<dbReference type="InterPro" id="IPR014729">
    <property type="entry name" value="Rossmann-like_a/b/a_fold"/>
</dbReference>
<dbReference type="CDD" id="cd01990">
    <property type="entry name" value="LarE-like"/>
    <property type="match status" value="1"/>
</dbReference>
<evidence type="ECO:0000256" key="1">
    <source>
        <dbReference type="PIRSR" id="PIRSR006661-1"/>
    </source>
</evidence>
<gene>
    <name evidence="3" type="ORF">SAMN02745207_02143</name>
</gene>
<accession>A0A1M5V7C6</accession>
<evidence type="ECO:0000259" key="2">
    <source>
        <dbReference type="Pfam" id="PF02540"/>
    </source>
</evidence>
<feature type="domain" description="NAD/GMP synthase" evidence="2">
    <location>
        <begin position="10"/>
        <end position="78"/>
    </location>
</feature>
<dbReference type="GO" id="GO:0006163">
    <property type="term" value="P:purine nucleotide metabolic process"/>
    <property type="evidence" value="ECO:0007669"/>
    <property type="project" value="UniProtKB-ARBA"/>
</dbReference>
<dbReference type="EMBL" id="FQXM01000010">
    <property type="protein sequence ID" value="SHH71131.1"/>
    <property type="molecule type" value="Genomic_DNA"/>
</dbReference>
<dbReference type="Proteomes" id="UP000184447">
    <property type="component" value="Unassembled WGS sequence"/>
</dbReference>
<dbReference type="RefSeq" id="WP_073338422.1">
    <property type="nucleotide sequence ID" value="NZ_FQXM01000010.1"/>
</dbReference>
<dbReference type="PIRSF" id="PIRSF006661">
    <property type="entry name" value="PP-lp_UCP006661"/>
    <property type="match status" value="1"/>
</dbReference>
<dbReference type="PANTHER" id="PTHR43169:SF2">
    <property type="entry name" value="NAD_GMP SYNTHASE DOMAIN-CONTAINING PROTEIN"/>
    <property type="match status" value="1"/>
</dbReference>
<dbReference type="GO" id="GO:0016783">
    <property type="term" value="F:sulfurtransferase activity"/>
    <property type="evidence" value="ECO:0007669"/>
    <property type="project" value="InterPro"/>
</dbReference>
<dbReference type="NCBIfam" id="TIGR00268">
    <property type="entry name" value="ATP-dependent sacrificial sulfur transferase LarE"/>
    <property type="match status" value="1"/>
</dbReference>
<evidence type="ECO:0000313" key="4">
    <source>
        <dbReference type="Proteomes" id="UP000184447"/>
    </source>
</evidence>
<dbReference type="AlphaFoldDB" id="A0A1M5V7C6"/>
<feature type="active site" description="Nucleophile and sulfur donor" evidence="1">
    <location>
        <position position="171"/>
    </location>
</feature>
<dbReference type="OrthoDB" id="9776919at2"/>
<dbReference type="SUPFAM" id="SSF52402">
    <property type="entry name" value="Adenine nucleotide alpha hydrolases-like"/>
    <property type="match status" value="1"/>
</dbReference>
<dbReference type="STRING" id="1121316.SAMN02745207_02143"/>
<organism evidence="3 4">
    <name type="scientific">Clostridium grantii DSM 8605</name>
    <dbReference type="NCBI Taxonomy" id="1121316"/>
    <lineage>
        <taxon>Bacteria</taxon>
        <taxon>Bacillati</taxon>
        <taxon>Bacillota</taxon>
        <taxon>Clostridia</taxon>
        <taxon>Eubacteriales</taxon>
        <taxon>Clostridiaceae</taxon>
        <taxon>Clostridium</taxon>
    </lineage>
</organism>
<dbReference type="InterPro" id="IPR005232">
    <property type="entry name" value="LarE"/>
</dbReference>
<sequence>MQNKYTNLINYLKELGSVVVAFSGGVDSTFLLKACEEALGENARAVTIVSPFIPKWEIEEAKDLMKDINIKHEFIEVQLDEAIKFNPEDRCYICKTGIFSLIKNYAKENNFSYVLDGTNLDDTKDYRPGIKALRELEIKSPLLENSFTKADIRNFSKELNLPTWDKPAYACLLSRLPYGSEIKNSELERIEKAETYMMSLGFKEIRVRSHGDLARIEVNRNKRVLLFDEILLDKITVKFKEFGFMFVTMDLQGYRVGSLNETILDLEN</sequence>
<evidence type="ECO:0000313" key="3">
    <source>
        <dbReference type="EMBL" id="SHH71131.1"/>
    </source>
</evidence>
<dbReference type="InterPro" id="IPR052188">
    <property type="entry name" value="Ni-pincer_cofactor_biosynth"/>
</dbReference>
<dbReference type="InterPro" id="IPR022310">
    <property type="entry name" value="NAD/GMP_synthase"/>
</dbReference>
<dbReference type="Gene3D" id="3.40.50.620">
    <property type="entry name" value="HUPs"/>
    <property type="match status" value="1"/>
</dbReference>
<proteinExistence type="predicted"/>
<reference evidence="3 4" key="1">
    <citation type="submission" date="2016-11" db="EMBL/GenBank/DDBJ databases">
        <authorList>
            <person name="Jaros S."/>
            <person name="Januszkiewicz K."/>
            <person name="Wedrychowicz H."/>
        </authorList>
    </citation>
    <scope>NUCLEOTIDE SEQUENCE [LARGE SCALE GENOMIC DNA]</scope>
    <source>
        <strain evidence="3 4">DSM 8605</strain>
    </source>
</reference>
<keyword evidence="4" id="KW-1185">Reference proteome</keyword>